<evidence type="ECO:0000256" key="2">
    <source>
        <dbReference type="SAM" id="Phobius"/>
    </source>
</evidence>
<accession>B0DP94</accession>
<organism evidence="4">
    <name type="scientific">Laccaria bicolor (strain S238N-H82 / ATCC MYA-4686)</name>
    <name type="common">Bicoloured deceiver</name>
    <name type="synonym">Laccaria laccata var. bicolor</name>
    <dbReference type="NCBI Taxonomy" id="486041"/>
    <lineage>
        <taxon>Eukaryota</taxon>
        <taxon>Fungi</taxon>
        <taxon>Dikarya</taxon>
        <taxon>Basidiomycota</taxon>
        <taxon>Agaricomycotina</taxon>
        <taxon>Agaricomycetes</taxon>
        <taxon>Agaricomycetidae</taxon>
        <taxon>Agaricales</taxon>
        <taxon>Agaricineae</taxon>
        <taxon>Hydnangiaceae</taxon>
        <taxon>Laccaria</taxon>
    </lineage>
</organism>
<feature type="compositionally biased region" description="Polar residues" evidence="1">
    <location>
        <begin position="196"/>
        <end position="205"/>
    </location>
</feature>
<keyword evidence="4" id="KW-1185">Reference proteome</keyword>
<evidence type="ECO:0000256" key="1">
    <source>
        <dbReference type="SAM" id="MobiDB-lite"/>
    </source>
</evidence>
<keyword evidence="2" id="KW-0472">Membrane</keyword>
<keyword evidence="2" id="KW-1133">Transmembrane helix</keyword>
<evidence type="ECO:0000313" key="3">
    <source>
        <dbReference type="EMBL" id="EDR03576.1"/>
    </source>
</evidence>
<sequence>MIQIYALYTPHSKKSLWLLPIVFCQFPLPFVAWARHTGFNEVCSLSGTLHGGVIVGGVGVIIHLFLFYIIFRKRNMVIGQAEIVPFVVRGAAWCFVLVMSVVGACIPYSYLDRTANPYIIFIWPSTLFSIATCRIVMSMRRMNSSSQHSLASINSSFTDVVTMEFPPEVSMGSLGPHFMVDFLSPSLEVTNEPPRTESSASTKAGTLQFHDPSNPKEFSAVDPDSSLKTENEI</sequence>
<feature type="transmembrane region" description="Helical" evidence="2">
    <location>
        <begin position="117"/>
        <end position="137"/>
    </location>
</feature>
<proteinExistence type="predicted"/>
<dbReference type="HOGENOM" id="CLU_035509_10_3_1"/>
<dbReference type="InParanoid" id="B0DP94"/>
<dbReference type="KEGG" id="lbc:LACBIDRAFT_307055"/>
<feature type="transmembrane region" description="Helical" evidence="2">
    <location>
        <begin position="83"/>
        <end position="111"/>
    </location>
</feature>
<dbReference type="OrthoDB" id="3044561at2759"/>
<keyword evidence="2" id="KW-0812">Transmembrane</keyword>
<dbReference type="AlphaFoldDB" id="B0DP94"/>
<dbReference type="GeneID" id="6081355"/>
<evidence type="ECO:0000313" key="4">
    <source>
        <dbReference type="Proteomes" id="UP000001194"/>
    </source>
</evidence>
<dbReference type="EMBL" id="DS547123">
    <property type="protein sequence ID" value="EDR03576.1"/>
    <property type="molecule type" value="Genomic_DNA"/>
</dbReference>
<feature type="transmembrane region" description="Helical" evidence="2">
    <location>
        <begin position="50"/>
        <end position="71"/>
    </location>
</feature>
<protein>
    <submittedName>
        <fullName evidence="3">Predicted protein</fullName>
    </submittedName>
</protein>
<dbReference type="Proteomes" id="UP000001194">
    <property type="component" value="Unassembled WGS sequence"/>
</dbReference>
<gene>
    <name evidence="3" type="ORF">LACBIDRAFT_307055</name>
</gene>
<dbReference type="RefSeq" id="XP_001885724.1">
    <property type="nucleotide sequence ID" value="XM_001885689.1"/>
</dbReference>
<name>B0DP94_LACBS</name>
<feature type="region of interest" description="Disordered" evidence="1">
    <location>
        <begin position="189"/>
        <end position="233"/>
    </location>
</feature>
<reference evidence="3 4" key="1">
    <citation type="journal article" date="2008" name="Nature">
        <title>The genome of Laccaria bicolor provides insights into mycorrhizal symbiosis.</title>
        <authorList>
            <person name="Martin F."/>
            <person name="Aerts A."/>
            <person name="Ahren D."/>
            <person name="Brun A."/>
            <person name="Danchin E.G.J."/>
            <person name="Duchaussoy F."/>
            <person name="Gibon J."/>
            <person name="Kohler A."/>
            <person name="Lindquist E."/>
            <person name="Pereda V."/>
            <person name="Salamov A."/>
            <person name="Shapiro H.J."/>
            <person name="Wuyts J."/>
            <person name="Blaudez D."/>
            <person name="Buee M."/>
            <person name="Brokstein P."/>
            <person name="Canbaeck B."/>
            <person name="Cohen D."/>
            <person name="Courty P.E."/>
            <person name="Coutinho P.M."/>
            <person name="Delaruelle C."/>
            <person name="Detter J.C."/>
            <person name="Deveau A."/>
            <person name="DiFazio S."/>
            <person name="Duplessis S."/>
            <person name="Fraissinet-Tachet L."/>
            <person name="Lucic E."/>
            <person name="Frey-Klett P."/>
            <person name="Fourrey C."/>
            <person name="Feussner I."/>
            <person name="Gay G."/>
            <person name="Grimwood J."/>
            <person name="Hoegger P.J."/>
            <person name="Jain P."/>
            <person name="Kilaru S."/>
            <person name="Labbe J."/>
            <person name="Lin Y.C."/>
            <person name="Legue V."/>
            <person name="Le Tacon F."/>
            <person name="Marmeisse R."/>
            <person name="Melayah D."/>
            <person name="Montanini B."/>
            <person name="Muratet M."/>
            <person name="Nehls U."/>
            <person name="Niculita-Hirzel H."/>
            <person name="Oudot-Le Secq M.P."/>
            <person name="Peter M."/>
            <person name="Quesneville H."/>
            <person name="Rajashekar B."/>
            <person name="Reich M."/>
            <person name="Rouhier N."/>
            <person name="Schmutz J."/>
            <person name="Yin T."/>
            <person name="Chalot M."/>
            <person name="Henrissat B."/>
            <person name="Kuees U."/>
            <person name="Lucas S."/>
            <person name="Van de Peer Y."/>
            <person name="Podila G.K."/>
            <person name="Polle A."/>
            <person name="Pukkila P.J."/>
            <person name="Richardson P.M."/>
            <person name="Rouze P."/>
            <person name="Sanders I.R."/>
            <person name="Stajich J.E."/>
            <person name="Tunlid A."/>
            <person name="Tuskan G."/>
            <person name="Grigoriev I.V."/>
        </authorList>
    </citation>
    <scope>NUCLEOTIDE SEQUENCE [LARGE SCALE GENOMIC DNA]</scope>
    <source>
        <strain evidence="4">S238N-H82 / ATCC MYA-4686</strain>
    </source>
</reference>